<keyword evidence="3" id="KW-1185">Reference proteome</keyword>
<reference evidence="2 3" key="1">
    <citation type="submission" date="2017-10" db="EMBL/GenBank/DDBJ databases">
        <title>A novel species of cold-tolerant Malassezia isolated from bats.</title>
        <authorList>
            <person name="Lorch J.M."/>
            <person name="Palmer J.M."/>
            <person name="Vanderwolf K.J."/>
            <person name="Schmidt K.Z."/>
            <person name="Verant M.L."/>
            <person name="Weller T.J."/>
            <person name="Blehert D.S."/>
        </authorList>
    </citation>
    <scope>NUCLEOTIDE SEQUENCE [LARGE SCALE GENOMIC DNA]</scope>
    <source>
        <strain evidence="2 3">NWHC:44797-103</strain>
    </source>
</reference>
<dbReference type="EMBL" id="KZ454994">
    <property type="protein sequence ID" value="PKI82532.1"/>
    <property type="molecule type" value="Genomic_DNA"/>
</dbReference>
<dbReference type="InterPro" id="IPR001623">
    <property type="entry name" value="DnaJ_domain"/>
</dbReference>
<dbReference type="GO" id="GO:0005634">
    <property type="term" value="C:nucleus"/>
    <property type="evidence" value="ECO:0007669"/>
    <property type="project" value="TreeGrafter"/>
</dbReference>
<evidence type="ECO:0000313" key="3">
    <source>
        <dbReference type="Proteomes" id="UP000232875"/>
    </source>
</evidence>
<dbReference type="CDD" id="cd06257">
    <property type="entry name" value="DnaJ"/>
    <property type="match status" value="1"/>
</dbReference>
<dbReference type="GO" id="GO:0005737">
    <property type="term" value="C:cytoplasm"/>
    <property type="evidence" value="ECO:0007669"/>
    <property type="project" value="TreeGrafter"/>
</dbReference>
<dbReference type="PROSITE" id="PS50076">
    <property type="entry name" value="DNAJ_2"/>
    <property type="match status" value="1"/>
</dbReference>
<dbReference type="PANTHER" id="PTHR45504:SF3">
    <property type="entry name" value="CHAPERONE DNAJ-DOMAIN SUPERFAMILY PROTEIN"/>
    <property type="match status" value="1"/>
</dbReference>
<dbReference type="STRING" id="2020962.A0A2N1J7U2"/>
<name>A0A2N1J7U2_9BASI</name>
<dbReference type="InterPro" id="IPR036869">
    <property type="entry name" value="J_dom_sf"/>
</dbReference>
<dbReference type="Pfam" id="PF00226">
    <property type="entry name" value="DnaJ"/>
    <property type="match status" value="1"/>
</dbReference>
<sequence>MDPALDAYAILDVRKDADTDEIRASYLRLALLRHPDKIGTDADDSEDAMRQLNVAYETLRNPVARAAYTEKRSKYLQQQKPDQRAPRVADVVDLDAMDAVQKDAQIQFQYTLHTEDAARGVEY</sequence>
<dbReference type="OrthoDB" id="445556at2759"/>
<dbReference type="Gene3D" id="1.10.287.110">
    <property type="entry name" value="DnaJ domain"/>
    <property type="match status" value="1"/>
</dbReference>
<proteinExistence type="predicted"/>
<protein>
    <recommendedName>
        <fullName evidence="1">J domain-containing protein</fullName>
    </recommendedName>
</protein>
<evidence type="ECO:0000313" key="2">
    <source>
        <dbReference type="EMBL" id="PKI82532.1"/>
    </source>
</evidence>
<dbReference type="SUPFAM" id="SSF46565">
    <property type="entry name" value="Chaperone J-domain"/>
    <property type="match status" value="1"/>
</dbReference>
<organism evidence="2 3">
    <name type="scientific">Malassezia vespertilionis</name>
    <dbReference type="NCBI Taxonomy" id="2020962"/>
    <lineage>
        <taxon>Eukaryota</taxon>
        <taxon>Fungi</taxon>
        <taxon>Dikarya</taxon>
        <taxon>Basidiomycota</taxon>
        <taxon>Ustilaginomycotina</taxon>
        <taxon>Malasseziomycetes</taxon>
        <taxon>Malasseziales</taxon>
        <taxon>Malasseziaceae</taxon>
        <taxon>Malassezia</taxon>
    </lineage>
</organism>
<evidence type="ECO:0000259" key="1">
    <source>
        <dbReference type="PROSITE" id="PS50076"/>
    </source>
</evidence>
<gene>
    <name evidence="2" type="ORF">MVES_003484</name>
</gene>
<dbReference type="PRINTS" id="PR00625">
    <property type="entry name" value="JDOMAIN"/>
</dbReference>
<dbReference type="PANTHER" id="PTHR45504">
    <property type="entry name" value="CHAPERONE DNAJ-DOMAIN SUPERFAMILY PROTEIN"/>
    <property type="match status" value="1"/>
</dbReference>
<feature type="domain" description="J" evidence="1">
    <location>
        <begin position="6"/>
        <end position="72"/>
    </location>
</feature>
<dbReference type="Proteomes" id="UP000232875">
    <property type="component" value="Unassembled WGS sequence"/>
</dbReference>
<dbReference type="SMART" id="SM00271">
    <property type="entry name" value="DnaJ"/>
    <property type="match status" value="1"/>
</dbReference>
<accession>A0A2N1J7U2</accession>
<dbReference type="AlphaFoldDB" id="A0A2N1J7U2"/>